<dbReference type="WBParaSite" id="JU765_v2.g8167.t1">
    <property type="protein sequence ID" value="JU765_v2.g8167.t1"/>
    <property type="gene ID" value="JU765_v2.g8167"/>
</dbReference>
<name>A0AC34RMF6_9BILA</name>
<proteinExistence type="predicted"/>
<accession>A0AC34RMF6</accession>
<evidence type="ECO:0000313" key="1">
    <source>
        <dbReference type="Proteomes" id="UP000887576"/>
    </source>
</evidence>
<sequence length="163" mass="18077">MTIVAARLMDHNCFGRRILHLIGLSGMFLSTIGIFVSMSLSQSTTYPNLQKFGSIGAVLFVFTYIISFATGPGPIPWFFVSEIFPPHAKSSAQSVAVMSCWIAGSIVGIAFLPINNILGHYSFLIFTAFLGWFIFFTFKHVPETKGKTIEEVERDMGLDIIKQ</sequence>
<reference evidence="2" key="1">
    <citation type="submission" date="2022-11" db="UniProtKB">
        <authorList>
            <consortium name="WormBaseParasite"/>
        </authorList>
    </citation>
    <scope>IDENTIFICATION</scope>
</reference>
<dbReference type="Proteomes" id="UP000887576">
    <property type="component" value="Unplaced"/>
</dbReference>
<evidence type="ECO:0000313" key="2">
    <source>
        <dbReference type="WBParaSite" id="JU765_v2.g8167.t1"/>
    </source>
</evidence>
<protein>
    <submittedName>
        <fullName evidence="2">Major facilitator superfamily (MFS) profile domain-containing protein</fullName>
    </submittedName>
</protein>
<organism evidence="1 2">
    <name type="scientific">Panagrolaimus sp. JU765</name>
    <dbReference type="NCBI Taxonomy" id="591449"/>
    <lineage>
        <taxon>Eukaryota</taxon>
        <taxon>Metazoa</taxon>
        <taxon>Ecdysozoa</taxon>
        <taxon>Nematoda</taxon>
        <taxon>Chromadorea</taxon>
        <taxon>Rhabditida</taxon>
        <taxon>Tylenchina</taxon>
        <taxon>Panagrolaimomorpha</taxon>
        <taxon>Panagrolaimoidea</taxon>
        <taxon>Panagrolaimidae</taxon>
        <taxon>Panagrolaimus</taxon>
    </lineage>
</organism>